<comment type="function">
    <text evidence="9">Esterase involved in the hydrolysis of xylan, a major structural heterogeneous polysaccharide found in plant biomass representing the second most abundant polysaccharide in the biosphere, after cellulose.</text>
</comment>
<dbReference type="PANTHER" id="PTHR43037:SF3">
    <property type="entry name" value="FERULOYL ESTERASE B"/>
    <property type="match status" value="1"/>
</dbReference>
<comment type="subcellular location">
    <subcellularLocation>
        <location evidence="1 9">Secreted</location>
    </subcellularLocation>
</comment>
<keyword evidence="4 9" id="KW-0732">Signal</keyword>
<evidence type="ECO:0000313" key="11">
    <source>
        <dbReference type="Proteomes" id="UP000002489"/>
    </source>
</evidence>
<dbReference type="GO" id="GO:0045493">
    <property type="term" value="P:xylan catabolic process"/>
    <property type="evidence" value="ECO:0007669"/>
    <property type="project" value="UniProtKB-UniRule"/>
</dbReference>
<evidence type="ECO:0000313" key="10">
    <source>
        <dbReference type="EnsemblFungi" id="FOXG_14706P0"/>
    </source>
</evidence>
<dbReference type="InterPro" id="IPR050955">
    <property type="entry name" value="Plant_Biomass_Hydrol_Est"/>
</dbReference>
<sequence>MLGLPSPRKLLTQLSLGASLVAAQLQTITNFGNTYGTQLTMQAYIPGNLPASPAVMLALHACGGNGPGYFQQTKYKSLADSRGVILIFPSSQKDFNCWDVASTKTLKHDGQGDSQVLVSMVDYVIKTYKADPKKVYVTGTSSGCMMTNVLAATYPDRFAAATCYSGVAAGCMAGSPGSSPISSDRVCSDGKIIKTGQQWADQVKSMYPGYSGSYPRFKTWHGTADNLVFYRNLLEQIKEWSTIQGVSFTRNETSTPQSGYTTMIYGDGTKFVAVSAAGVGHVVPTHEDLDFKWFGLT</sequence>
<gene>
    <name evidence="10" type="primary">28955848</name>
</gene>
<dbReference type="EnsemblFungi" id="FOXG_14706T0">
    <property type="protein sequence ID" value="FOXG_14706P0"/>
    <property type="gene ID" value="FOXG_14706"/>
</dbReference>
<keyword evidence="3 9" id="KW-0964">Secreted</keyword>
<dbReference type="InterPro" id="IPR010126">
    <property type="entry name" value="Esterase_phb"/>
</dbReference>
<keyword evidence="7 9" id="KW-0119">Carbohydrate metabolism</keyword>
<evidence type="ECO:0000256" key="9">
    <source>
        <dbReference type="RuleBase" id="RU367147"/>
    </source>
</evidence>
<reference evidence="11" key="1">
    <citation type="journal article" date="2012" name="Mol. Plant Microbe Interact.">
        <title>A highly conserved effector in Fusarium oxysporum is required for full virulence on Arabidopsis.</title>
        <authorList>
            <person name="Thatcher L.F."/>
            <person name="Gardiner D.M."/>
            <person name="Kazan K."/>
            <person name="Manners J."/>
        </authorList>
    </citation>
    <scope>NUCLEOTIDE SEQUENCE [LARGE SCALE GENOMIC DNA]</scope>
    <source>
        <strain evidence="11">Fo5176</strain>
    </source>
</reference>
<feature type="signal peptide" evidence="9">
    <location>
        <begin position="1"/>
        <end position="23"/>
    </location>
</feature>
<evidence type="ECO:0000256" key="6">
    <source>
        <dbReference type="ARBA" id="ARBA00023180"/>
    </source>
</evidence>
<keyword evidence="6" id="KW-0325">Glycoprotein</keyword>
<dbReference type="SUPFAM" id="SSF53474">
    <property type="entry name" value="alpha/beta-Hydrolases"/>
    <property type="match status" value="2"/>
</dbReference>
<keyword evidence="2 9" id="KW-0719">Serine esterase</keyword>
<protein>
    <recommendedName>
        <fullName evidence="9">Carboxylic ester hydrolase</fullName>
        <ecNumber evidence="9">3.1.1.-</ecNumber>
    </recommendedName>
</protein>
<dbReference type="AlphaFoldDB" id="A0A0D2YEG8"/>
<keyword evidence="8 9" id="KW-0624">Polysaccharide degradation</keyword>
<dbReference type="GO" id="GO:0052689">
    <property type="term" value="F:carboxylic ester hydrolase activity"/>
    <property type="evidence" value="ECO:0007669"/>
    <property type="project" value="UniProtKB-KW"/>
</dbReference>
<dbReference type="GO" id="GO:0005576">
    <property type="term" value="C:extracellular region"/>
    <property type="evidence" value="ECO:0007669"/>
    <property type="project" value="UniProtKB-SubCell"/>
</dbReference>
<evidence type="ECO:0000256" key="7">
    <source>
        <dbReference type="ARBA" id="ARBA00023277"/>
    </source>
</evidence>
<evidence type="ECO:0000256" key="1">
    <source>
        <dbReference type="ARBA" id="ARBA00004613"/>
    </source>
</evidence>
<reference evidence="10" key="2">
    <citation type="submission" date="2025-08" db="UniProtKB">
        <authorList>
            <consortium name="EnsemblFungi"/>
        </authorList>
    </citation>
    <scope>IDENTIFICATION</scope>
    <source>
        <strain evidence="10">4287 / CBS 123668 / FGSC 9935 / NRRL 34936</strain>
    </source>
</reference>
<feature type="chain" id="PRO_5010613885" description="Carboxylic ester hydrolase" evidence="9">
    <location>
        <begin position="24"/>
        <end position="297"/>
    </location>
</feature>
<organism evidence="10 11">
    <name type="scientific">Fusarium oxysporum (strain Fo5176)</name>
    <name type="common">Fusarium vascular wilt</name>
    <dbReference type="NCBI Taxonomy" id="660025"/>
    <lineage>
        <taxon>Eukaryota</taxon>
        <taxon>Fungi</taxon>
        <taxon>Dikarya</taxon>
        <taxon>Ascomycota</taxon>
        <taxon>Pezizomycotina</taxon>
        <taxon>Sordariomycetes</taxon>
        <taxon>Hypocreomycetidae</taxon>
        <taxon>Hypocreales</taxon>
        <taxon>Nectriaceae</taxon>
        <taxon>Fusarium</taxon>
        <taxon>Fusarium oxysporum species complex</taxon>
    </lineage>
</organism>
<evidence type="ECO:0000256" key="8">
    <source>
        <dbReference type="ARBA" id="ARBA00023326"/>
    </source>
</evidence>
<proteinExistence type="inferred from homology"/>
<evidence type="ECO:0000256" key="4">
    <source>
        <dbReference type="ARBA" id="ARBA00022729"/>
    </source>
</evidence>
<dbReference type="NCBIfam" id="TIGR01840">
    <property type="entry name" value="esterase_phb"/>
    <property type="match status" value="1"/>
</dbReference>
<evidence type="ECO:0000256" key="5">
    <source>
        <dbReference type="ARBA" id="ARBA00022801"/>
    </source>
</evidence>
<dbReference type="Gene3D" id="3.40.50.1820">
    <property type="entry name" value="alpha/beta hydrolase"/>
    <property type="match status" value="1"/>
</dbReference>
<keyword evidence="5 9" id="KW-0378">Hydrolase</keyword>
<accession>A0A0D2YEG8</accession>
<evidence type="ECO:0000256" key="3">
    <source>
        <dbReference type="ARBA" id="ARBA00022525"/>
    </source>
</evidence>
<dbReference type="InterPro" id="IPR029058">
    <property type="entry name" value="AB_hydrolase_fold"/>
</dbReference>
<dbReference type="VEuPathDB" id="FungiDB:FOXG_14706"/>
<dbReference type="Proteomes" id="UP000002489">
    <property type="component" value="Unassembled WGS sequence"/>
</dbReference>
<dbReference type="EC" id="3.1.1.-" evidence="9"/>
<evidence type="ECO:0000256" key="2">
    <source>
        <dbReference type="ARBA" id="ARBA00022487"/>
    </source>
</evidence>
<comment type="similarity">
    <text evidence="9">Belongs to the carbohydrate esterase 1 (CE1) family.</text>
</comment>
<dbReference type="Pfam" id="PF10503">
    <property type="entry name" value="Esterase_PHB"/>
    <property type="match status" value="1"/>
</dbReference>
<dbReference type="PANTHER" id="PTHR43037">
    <property type="entry name" value="UNNAMED PRODUCT-RELATED"/>
    <property type="match status" value="1"/>
</dbReference>
<name>A0A0D2YEG8_FUSOF</name>